<dbReference type="Pfam" id="PF00550">
    <property type="entry name" value="PP-binding"/>
    <property type="match status" value="1"/>
</dbReference>
<protein>
    <submittedName>
        <fullName evidence="2">Acyl carrier protein</fullName>
    </submittedName>
</protein>
<dbReference type="InterPro" id="IPR036736">
    <property type="entry name" value="ACP-like_sf"/>
</dbReference>
<name>A0A848FDC4_9BURK</name>
<dbReference type="EMBL" id="JABBFW010000028">
    <property type="protein sequence ID" value="NML18207.1"/>
    <property type="molecule type" value="Genomic_DNA"/>
</dbReference>
<evidence type="ECO:0000313" key="3">
    <source>
        <dbReference type="Proteomes" id="UP000574067"/>
    </source>
</evidence>
<proteinExistence type="predicted"/>
<gene>
    <name evidence="2" type="ORF">HHL10_24880</name>
</gene>
<feature type="domain" description="Carrier" evidence="1">
    <location>
        <begin position="7"/>
        <end position="86"/>
    </location>
</feature>
<sequence length="88" mass="9794">MTADPSALQERIRDAIVATVRTVAPEADFGALNPERALREELDLDSFDFLNVLIELHARLGVEVPEADYARITTLNALSAYLRQRLQG</sequence>
<dbReference type="Proteomes" id="UP000574067">
    <property type="component" value="Unassembled WGS sequence"/>
</dbReference>
<dbReference type="AlphaFoldDB" id="A0A848FDC4"/>
<dbReference type="InterPro" id="IPR009081">
    <property type="entry name" value="PP-bd_ACP"/>
</dbReference>
<comment type="caution">
    <text evidence="2">The sequence shown here is derived from an EMBL/GenBank/DDBJ whole genome shotgun (WGS) entry which is preliminary data.</text>
</comment>
<evidence type="ECO:0000259" key="1">
    <source>
        <dbReference type="PROSITE" id="PS50075"/>
    </source>
</evidence>
<organism evidence="2 3">
    <name type="scientific">Azohydromonas caseinilytica</name>
    <dbReference type="NCBI Taxonomy" id="2728836"/>
    <lineage>
        <taxon>Bacteria</taxon>
        <taxon>Pseudomonadati</taxon>
        <taxon>Pseudomonadota</taxon>
        <taxon>Betaproteobacteria</taxon>
        <taxon>Burkholderiales</taxon>
        <taxon>Sphaerotilaceae</taxon>
        <taxon>Azohydromonas</taxon>
    </lineage>
</organism>
<keyword evidence="3" id="KW-1185">Reference proteome</keyword>
<accession>A0A848FDC4</accession>
<reference evidence="2 3" key="1">
    <citation type="submission" date="2020-04" db="EMBL/GenBank/DDBJ databases">
        <title>Azohydromonas sp. isolated from soil.</title>
        <authorList>
            <person name="Dahal R.H."/>
        </authorList>
    </citation>
    <scope>NUCLEOTIDE SEQUENCE [LARGE SCALE GENOMIC DNA]</scope>
    <source>
        <strain evidence="2 3">G-1-1-14</strain>
    </source>
</reference>
<dbReference type="PROSITE" id="PS50075">
    <property type="entry name" value="CARRIER"/>
    <property type="match status" value="1"/>
</dbReference>
<evidence type="ECO:0000313" key="2">
    <source>
        <dbReference type="EMBL" id="NML18207.1"/>
    </source>
</evidence>
<dbReference type="Gene3D" id="1.10.1200.10">
    <property type="entry name" value="ACP-like"/>
    <property type="match status" value="1"/>
</dbReference>
<dbReference type="SUPFAM" id="SSF47336">
    <property type="entry name" value="ACP-like"/>
    <property type="match status" value="1"/>
</dbReference>
<dbReference type="RefSeq" id="WP_169163104.1">
    <property type="nucleotide sequence ID" value="NZ_JABBFW010000028.1"/>
</dbReference>